<dbReference type="AlphaFoldDB" id="M1D7Y2"/>
<evidence type="ECO:0000313" key="3">
    <source>
        <dbReference type="Proteomes" id="UP000011115"/>
    </source>
</evidence>
<feature type="region of interest" description="Disordered" evidence="1">
    <location>
        <begin position="25"/>
        <end position="54"/>
    </location>
</feature>
<dbReference type="Proteomes" id="UP000011115">
    <property type="component" value="Unassembled WGS sequence"/>
</dbReference>
<name>M1D7Y2_SOLTU</name>
<reference evidence="2" key="2">
    <citation type="submission" date="2015-06" db="UniProtKB">
        <authorList>
            <consortium name="EnsemblPlants"/>
        </authorList>
    </citation>
    <scope>IDENTIFICATION</scope>
    <source>
        <strain evidence="2">DM1-3 516 R44</strain>
    </source>
</reference>
<organism evidence="2 3">
    <name type="scientific">Solanum tuberosum</name>
    <name type="common">Potato</name>
    <dbReference type="NCBI Taxonomy" id="4113"/>
    <lineage>
        <taxon>Eukaryota</taxon>
        <taxon>Viridiplantae</taxon>
        <taxon>Streptophyta</taxon>
        <taxon>Embryophyta</taxon>
        <taxon>Tracheophyta</taxon>
        <taxon>Spermatophyta</taxon>
        <taxon>Magnoliopsida</taxon>
        <taxon>eudicotyledons</taxon>
        <taxon>Gunneridae</taxon>
        <taxon>Pentapetalae</taxon>
        <taxon>asterids</taxon>
        <taxon>lamiids</taxon>
        <taxon>Solanales</taxon>
        <taxon>Solanaceae</taxon>
        <taxon>Solanoideae</taxon>
        <taxon>Solaneae</taxon>
        <taxon>Solanum</taxon>
    </lineage>
</organism>
<proteinExistence type="predicted"/>
<evidence type="ECO:0000256" key="1">
    <source>
        <dbReference type="SAM" id="MobiDB-lite"/>
    </source>
</evidence>
<evidence type="ECO:0000313" key="2">
    <source>
        <dbReference type="EnsemblPlants" id="PGSC0003DMT400084741"/>
    </source>
</evidence>
<sequence>MVESPGARQQYHRILEKYRQAKAELEGADSETASTAHGDMSNMENDDIYQFPSY</sequence>
<accession>M1D7Y2</accession>
<dbReference type="Gramene" id="PGSC0003DMT400084741">
    <property type="protein sequence ID" value="PGSC0003DMT400084741"/>
    <property type="gene ID" value="PGSC0003DMG400034313"/>
</dbReference>
<reference evidence="3" key="1">
    <citation type="journal article" date="2011" name="Nature">
        <title>Genome sequence and analysis of the tuber crop potato.</title>
        <authorList>
            <consortium name="The Potato Genome Sequencing Consortium"/>
        </authorList>
    </citation>
    <scope>NUCLEOTIDE SEQUENCE [LARGE SCALE GENOMIC DNA]</scope>
    <source>
        <strain evidence="3">cv. DM1-3 516 R44</strain>
    </source>
</reference>
<dbReference type="ExpressionAtlas" id="M1D7Y2">
    <property type="expression patterns" value="baseline"/>
</dbReference>
<dbReference type="EnsemblPlants" id="PGSC0003DMT400084741">
    <property type="protein sequence ID" value="PGSC0003DMT400084741"/>
    <property type="gene ID" value="PGSC0003DMG400034313"/>
</dbReference>
<dbReference type="HOGENOM" id="CLU_3054169_0_0_1"/>
<protein>
    <submittedName>
        <fullName evidence="2">Calmodulin-binding transcription activator (Camta), plants</fullName>
    </submittedName>
</protein>
<keyword evidence="3" id="KW-1185">Reference proteome</keyword>